<dbReference type="Pfam" id="PF12770">
    <property type="entry name" value="CHAT"/>
    <property type="match status" value="1"/>
</dbReference>
<reference evidence="2" key="1">
    <citation type="submission" date="2018-05" db="EMBL/GenBank/DDBJ databases">
        <authorList>
            <person name="Lanie J.A."/>
            <person name="Ng W.-L."/>
            <person name="Kazmierczak K.M."/>
            <person name="Andrzejewski T.M."/>
            <person name="Davidsen T.M."/>
            <person name="Wayne K.J."/>
            <person name="Tettelin H."/>
            <person name="Glass J.I."/>
            <person name="Rusch D."/>
            <person name="Podicherti R."/>
            <person name="Tsui H.-C.T."/>
            <person name="Winkler M.E."/>
        </authorList>
    </citation>
    <scope>NUCLEOTIDE SEQUENCE</scope>
</reference>
<gene>
    <name evidence="2" type="ORF">METZ01_LOCUS391216</name>
</gene>
<dbReference type="EMBL" id="UINC01147191">
    <property type="protein sequence ID" value="SVD38362.1"/>
    <property type="molecule type" value="Genomic_DNA"/>
</dbReference>
<organism evidence="2">
    <name type="scientific">marine metagenome</name>
    <dbReference type="NCBI Taxonomy" id="408172"/>
    <lineage>
        <taxon>unclassified sequences</taxon>
        <taxon>metagenomes</taxon>
        <taxon>ecological metagenomes</taxon>
    </lineage>
</organism>
<dbReference type="AlphaFoldDB" id="A0A382UVS6"/>
<evidence type="ECO:0000259" key="1">
    <source>
        <dbReference type="Pfam" id="PF12770"/>
    </source>
</evidence>
<feature type="domain" description="CHAT" evidence="1">
    <location>
        <begin position="1"/>
        <end position="71"/>
    </location>
</feature>
<accession>A0A382UVS6</accession>
<name>A0A382UVS6_9ZZZZ</name>
<proteinExistence type="predicted"/>
<sequence>EAGARSILMSLWQVPDKETKDLMLQFYKKLYDGKSKIESLHEASLDVMRAVKAKQGTTHPFYWGGFVLLGDPGIVN</sequence>
<protein>
    <recommendedName>
        <fullName evidence="1">CHAT domain-containing protein</fullName>
    </recommendedName>
</protein>
<evidence type="ECO:0000313" key="2">
    <source>
        <dbReference type="EMBL" id="SVD38362.1"/>
    </source>
</evidence>
<dbReference type="InterPro" id="IPR024983">
    <property type="entry name" value="CHAT_dom"/>
</dbReference>
<feature type="non-terminal residue" evidence="2">
    <location>
        <position position="1"/>
    </location>
</feature>